<gene>
    <name evidence="1" type="ORF">TTHERM_02400090</name>
</gene>
<sequence length="214" mass="25069">MESQKDKNTELLQSLLTQANQLKTNFNMEYPQIIKQQLFTFIDNISFFNLGIPEVSSTNHNFTGNHQETNIINQSNFGDLKLTSDLIMKLVSNKSNFCSDQFLNKLSEILQRINPLLKQFTFNTAVFKENKEQIDFSKISEEKINLIEEYVKHSIALSRGEQQYEQEVKDSLEIKQMTQIVDSKMSFLKSKIVCNLVQEWVERQCGKQERKWLL</sequence>
<reference evidence="2" key="1">
    <citation type="journal article" date="2006" name="PLoS Biol.">
        <title>Macronuclear genome sequence of the ciliate Tetrahymena thermophila, a model eukaryote.</title>
        <authorList>
            <person name="Eisen J.A."/>
            <person name="Coyne R.S."/>
            <person name="Wu M."/>
            <person name="Wu D."/>
            <person name="Thiagarajan M."/>
            <person name="Wortman J.R."/>
            <person name="Badger J.H."/>
            <person name="Ren Q."/>
            <person name="Amedeo P."/>
            <person name="Jones K.M."/>
            <person name="Tallon L.J."/>
            <person name="Delcher A.L."/>
            <person name="Salzberg S.L."/>
            <person name="Silva J.C."/>
            <person name="Haas B.J."/>
            <person name="Majoros W.H."/>
            <person name="Farzad M."/>
            <person name="Carlton J.M."/>
            <person name="Smith R.K. Jr."/>
            <person name="Garg J."/>
            <person name="Pearlman R.E."/>
            <person name="Karrer K.M."/>
            <person name="Sun L."/>
            <person name="Manning G."/>
            <person name="Elde N.C."/>
            <person name="Turkewitz A.P."/>
            <person name="Asai D.J."/>
            <person name="Wilkes D.E."/>
            <person name="Wang Y."/>
            <person name="Cai H."/>
            <person name="Collins K."/>
            <person name="Stewart B.A."/>
            <person name="Lee S.R."/>
            <person name="Wilamowska K."/>
            <person name="Weinberg Z."/>
            <person name="Ruzzo W.L."/>
            <person name="Wloga D."/>
            <person name="Gaertig J."/>
            <person name="Frankel J."/>
            <person name="Tsao C.-C."/>
            <person name="Gorovsky M.A."/>
            <person name="Keeling P.J."/>
            <person name="Waller R.F."/>
            <person name="Patron N.J."/>
            <person name="Cherry J.M."/>
            <person name="Stover N.A."/>
            <person name="Krieger C.J."/>
            <person name="del Toro C."/>
            <person name="Ryder H.F."/>
            <person name="Williamson S.C."/>
            <person name="Barbeau R.A."/>
            <person name="Hamilton E.P."/>
            <person name="Orias E."/>
        </authorList>
    </citation>
    <scope>NUCLEOTIDE SEQUENCE [LARGE SCALE GENOMIC DNA]</scope>
    <source>
        <strain evidence="2">SB210</strain>
    </source>
</reference>
<protein>
    <submittedName>
        <fullName evidence="1">Zinc carboxypeptidase family protein</fullName>
    </submittedName>
</protein>
<keyword evidence="1" id="KW-0378">Hydrolase</keyword>
<name>Q224R6_TETTS</name>
<dbReference type="GO" id="GO:0004180">
    <property type="term" value="F:carboxypeptidase activity"/>
    <property type="evidence" value="ECO:0007669"/>
    <property type="project" value="UniProtKB-KW"/>
</dbReference>
<organism evidence="1 2">
    <name type="scientific">Tetrahymena thermophila (strain SB210)</name>
    <dbReference type="NCBI Taxonomy" id="312017"/>
    <lineage>
        <taxon>Eukaryota</taxon>
        <taxon>Sar</taxon>
        <taxon>Alveolata</taxon>
        <taxon>Ciliophora</taxon>
        <taxon>Intramacronucleata</taxon>
        <taxon>Oligohymenophorea</taxon>
        <taxon>Hymenostomatida</taxon>
        <taxon>Tetrahymenina</taxon>
        <taxon>Tetrahymenidae</taxon>
        <taxon>Tetrahymena</taxon>
    </lineage>
</organism>
<dbReference type="HOGENOM" id="CLU_1291294_0_0_1"/>
<evidence type="ECO:0000313" key="2">
    <source>
        <dbReference type="Proteomes" id="UP000009168"/>
    </source>
</evidence>
<dbReference type="EMBL" id="GG663088">
    <property type="protein sequence ID" value="EAR80782.1"/>
    <property type="molecule type" value="Genomic_DNA"/>
</dbReference>
<dbReference type="Proteomes" id="UP000009168">
    <property type="component" value="Unassembled WGS sequence"/>
</dbReference>
<dbReference type="InParanoid" id="Q224R6"/>
<dbReference type="AlphaFoldDB" id="Q224R6"/>
<dbReference type="KEGG" id="tet:TTHERM_02400090"/>
<keyword evidence="1" id="KW-0121">Carboxypeptidase</keyword>
<dbReference type="RefSeq" id="XP_001028445.1">
    <property type="nucleotide sequence ID" value="XM_001028445.1"/>
</dbReference>
<dbReference type="GeneID" id="7828461"/>
<keyword evidence="1" id="KW-0645">Protease</keyword>
<keyword evidence="2" id="KW-1185">Reference proteome</keyword>
<proteinExistence type="predicted"/>
<evidence type="ECO:0000313" key="1">
    <source>
        <dbReference type="EMBL" id="EAR80782.1"/>
    </source>
</evidence>
<accession>Q224R6</accession>